<feature type="domain" description="Serpin" evidence="3">
    <location>
        <begin position="38"/>
        <end position="404"/>
    </location>
</feature>
<dbReference type="SMART" id="SM00093">
    <property type="entry name" value="SERPIN"/>
    <property type="match status" value="1"/>
</dbReference>
<accession>A0A8K0EDM4</accession>
<feature type="chain" id="PRO_5035438148" evidence="2">
    <location>
        <begin position="19"/>
        <end position="414"/>
    </location>
</feature>
<dbReference type="InterPro" id="IPR023795">
    <property type="entry name" value="Serpin_CS"/>
</dbReference>
<organism evidence="4 5">
    <name type="scientific">Branchiostoma lanceolatum</name>
    <name type="common">Common lancelet</name>
    <name type="synonym">Amphioxus lanceolatum</name>
    <dbReference type="NCBI Taxonomy" id="7740"/>
    <lineage>
        <taxon>Eukaryota</taxon>
        <taxon>Metazoa</taxon>
        <taxon>Chordata</taxon>
        <taxon>Cephalochordata</taxon>
        <taxon>Leptocardii</taxon>
        <taxon>Amphioxiformes</taxon>
        <taxon>Branchiostomatidae</taxon>
        <taxon>Branchiostoma</taxon>
    </lineage>
</organism>
<protein>
    <submittedName>
        <fullName evidence="4">SERPINB9 protein</fullName>
    </submittedName>
</protein>
<dbReference type="InterPro" id="IPR023796">
    <property type="entry name" value="Serpin_dom"/>
</dbReference>
<dbReference type="InterPro" id="IPR000215">
    <property type="entry name" value="Serpin_fam"/>
</dbReference>
<dbReference type="InterPro" id="IPR036186">
    <property type="entry name" value="Serpin_sf"/>
</dbReference>
<name>A0A8K0EDM4_BRALA</name>
<dbReference type="AlphaFoldDB" id="A0A8K0EDM4"/>
<evidence type="ECO:0000259" key="3">
    <source>
        <dbReference type="SMART" id="SM00093"/>
    </source>
</evidence>
<dbReference type="Gene3D" id="3.30.497.10">
    <property type="entry name" value="Antithrombin, subunit I, domain 2"/>
    <property type="match status" value="1"/>
</dbReference>
<dbReference type="InterPro" id="IPR042178">
    <property type="entry name" value="Serpin_sf_1"/>
</dbReference>
<dbReference type="InterPro" id="IPR042185">
    <property type="entry name" value="Serpin_sf_2"/>
</dbReference>
<evidence type="ECO:0000256" key="1">
    <source>
        <dbReference type="ARBA" id="ARBA00006426"/>
    </source>
</evidence>
<dbReference type="Gene3D" id="2.30.39.10">
    <property type="entry name" value="Alpha-1-antitrypsin, domain 1"/>
    <property type="match status" value="1"/>
</dbReference>
<comment type="similarity">
    <text evidence="1">Belongs to the serpin family. Ov-serpin subfamily.</text>
</comment>
<sequence>MRSTYCLFIGLLVAMATAENPAPQESTPLADVNSEFALELYKTLHKDHPENIFFSPFSISTCLAMTYLGARNDTAQQMSHVLRFNKLNQTDFHERFHHLLTQLHHSDRPYTLKTANRLFGQNSFEFGQKFLDETSRHYGAQLAPVDFHGNTEGARQTINDWVEEQTENRIQEIMEPGFLSPETVLVLVNTIYFKGSWESPFYTSDTMLNSFHVSPEEDVQVTMMYQDGMFKFGRDENLKCQILEMPYKGKHLSMVVVLPDKIDGLNAIETSLTPELLRRWQNSMVKEDVGILMPKFKLVQDFGLSEKLSEIGMPDLFGTDADLSGMVGSRDLHVIGSRGLHVDALLHKAFVDVNEEGTEAAAATAGDIVLSGPAHEFDADHPFLFFMKDNETNSILFMGRLVRPEGTTTRKDEL</sequence>
<dbReference type="GO" id="GO:0004867">
    <property type="term" value="F:serine-type endopeptidase inhibitor activity"/>
    <property type="evidence" value="ECO:0007669"/>
    <property type="project" value="InterPro"/>
</dbReference>
<dbReference type="Pfam" id="PF00079">
    <property type="entry name" value="Serpin"/>
    <property type="match status" value="1"/>
</dbReference>
<dbReference type="Proteomes" id="UP000838412">
    <property type="component" value="Chromosome 14"/>
</dbReference>
<dbReference type="GO" id="GO:0005615">
    <property type="term" value="C:extracellular space"/>
    <property type="evidence" value="ECO:0007669"/>
    <property type="project" value="InterPro"/>
</dbReference>
<dbReference type="CDD" id="cd19590">
    <property type="entry name" value="serpin_thermopin-like"/>
    <property type="match status" value="1"/>
</dbReference>
<dbReference type="PANTHER" id="PTHR11461">
    <property type="entry name" value="SERINE PROTEASE INHIBITOR, SERPIN"/>
    <property type="match status" value="1"/>
</dbReference>
<reference evidence="4" key="1">
    <citation type="submission" date="2022-01" db="EMBL/GenBank/DDBJ databases">
        <authorList>
            <person name="Braso-Vives M."/>
        </authorList>
    </citation>
    <scope>NUCLEOTIDE SEQUENCE</scope>
</reference>
<dbReference type="FunFam" id="3.30.497.10:FF:000001">
    <property type="entry name" value="Serine protease inhibitor"/>
    <property type="match status" value="1"/>
</dbReference>
<dbReference type="PROSITE" id="PS00284">
    <property type="entry name" value="SERPIN"/>
    <property type="match status" value="1"/>
</dbReference>
<dbReference type="OrthoDB" id="671595at2759"/>
<dbReference type="EMBL" id="OV696699">
    <property type="protein sequence ID" value="CAH1244685.1"/>
    <property type="molecule type" value="Genomic_DNA"/>
</dbReference>
<evidence type="ECO:0000313" key="5">
    <source>
        <dbReference type="Proteomes" id="UP000838412"/>
    </source>
</evidence>
<dbReference type="FunFam" id="2.30.39.10:FF:000001">
    <property type="entry name" value="Serpin family B member 2"/>
    <property type="match status" value="1"/>
</dbReference>
<keyword evidence="2" id="KW-0732">Signal</keyword>
<evidence type="ECO:0000256" key="2">
    <source>
        <dbReference type="SAM" id="SignalP"/>
    </source>
</evidence>
<evidence type="ECO:0000313" key="4">
    <source>
        <dbReference type="EMBL" id="CAH1244685.1"/>
    </source>
</evidence>
<feature type="signal peptide" evidence="2">
    <location>
        <begin position="1"/>
        <end position="18"/>
    </location>
</feature>
<dbReference type="PANTHER" id="PTHR11461:SF342">
    <property type="entry name" value="SERINE PROTEASE INHIBITOR 28DC"/>
    <property type="match status" value="1"/>
</dbReference>
<dbReference type="SUPFAM" id="SSF56574">
    <property type="entry name" value="Serpins"/>
    <property type="match status" value="1"/>
</dbReference>
<keyword evidence="5" id="KW-1185">Reference proteome</keyword>
<proteinExistence type="inferred from homology"/>
<gene>
    <name evidence="4" type="primary">SERPINB9</name>
    <name evidence="4" type="ORF">BLAG_LOCUS7264</name>
</gene>